<dbReference type="SMART" id="SM00487">
    <property type="entry name" value="DEXDc"/>
    <property type="match status" value="1"/>
</dbReference>
<evidence type="ECO:0000259" key="4">
    <source>
        <dbReference type="PROSITE" id="PS51194"/>
    </source>
</evidence>
<feature type="domain" description="Helicase C-terminal" evidence="4">
    <location>
        <begin position="921"/>
        <end position="1109"/>
    </location>
</feature>
<keyword evidence="1" id="KW-0547">Nucleotide-binding</keyword>
<evidence type="ECO:0000256" key="2">
    <source>
        <dbReference type="ARBA" id="ARBA00022840"/>
    </source>
</evidence>
<evidence type="ECO:0000313" key="5">
    <source>
        <dbReference type="EMBL" id="MDF0717491.1"/>
    </source>
</evidence>
<dbReference type="RefSeq" id="WP_275616642.1">
    <property type="nucleotide sequence ID" value="NZ_JARFVB010000012.1"/>
</dbReference>
<proteinExistence type="predicted"/>
<dbReference type="Gene3D" id="3.40.50.300">
    <property type="entry name" value="P-loop containing nucleotide triphosphate hydrolases"/>
    <property type="match status" value="2"/>
</dbReference>
<evidence type="ECO:0000259" key="3">
    <source>
        <dbReference type="PROSITE" id="PS51192"/>
    </source>
</evidence>
<gene>
    <name evidence="5" type="ORF">PY092_15105</name>
</gene>
<keyword evidence="5" id="KW-0347">Helicase</keyword>
<evidence type="ECO:0000313" key="6">
    <source>
        <dbReference type="Proteomes" id="UP001221366"/>
    </source>
</evidence>
<dbReference type="Pfam" id="PF00270">
    <property type="entry name" value="DEAD"/>
    <property type="match status" value="1"/>
</dbReference>
<dbReference type="Pfam" id="PF09369">
    <property type="entry name" value="MZB"/>
    <property type="match status" value="1"/>
</dbReference>
<dbReference type="PANTHER" id="PTHR47957:SF3">
    <property type="entry name" value="ATP-DEPENDENT HELICASE HRQ1"/>
    <property type="match status" value="1"/>
</dbReference>
<dbReference type="InterPro" id="IPR027417">
    <property type="entry name" value="P-loop_NTPase"/>
</dbReference>
<dbReference type="InterPro" id="IPR001650">
    <property type="entry name" value="Helicase_C-like"/>
</dbReference>
<name>A0ABT5Y217_9FLAO</name>
<dbReference type="Proteomes" id="UP001221366">
    <property type="component" value="Unassembled WGS sequence"/>
</dbReference>
<keyword evidence="6" id="KW-1185">Reference proteome</keyword>
<keyword evidence="2" id="KW-0067">ATP-binding</keyword>
<dbReference type="InterPro" id="IPR014001">
    <property type="entry name" value="Helicase_ATP-bd"/>
</dbReference>
<comment type="caution">
    <text evidence="5">The sequence shown here is derived from an EMBL/GenBank/DDBJ whole genome shotgun (WGS) entry which is preliminary data.</text>
</comment>
<dbReference type="InterPro" id="IPR011545">
    <property type="entry name" value="DEAD/DEAH_box_helicase_dom"/>
</dbReference>
<feature type="domain" description="Helicase ATP-binding" evidence="3">
    <location>
        <begin position="101"/>
        <end position="302"/>
    </location>
</feature>
<dbReference type="InterPro" id="IPR018973">
    <property type="entry name" value="MZB"/>
</dbReference>
<dbReference type="EMBL" id="JARFVB010000012">
    <property type="protein sequence ID" value="MDF0717491.1"/>
    <property type="molecule type" value="Genomic_DNA"/>
</dbReference>
<dbReference type="PROSITE" id="PS51192">
    <property type="entry name" value="HELICASE_ATP_BIND_1"/>
    <property type="match status" value="1"/>
</dbReference>
<dbReference type="SMART" id="SM00490">
    <property type="entry name" value="HELICc"/>
    <property type="match status" value="1"/>
</dbReference>
<dbReference type="SUPFAM" id="SSF52540">
    <property type="entry name" value="P-loop containing nucleoside triphosphate hydrolases"/>
    <property type="match status" value="2"/>
</dbReference>
<evidence type="ECO:0000256" key="1">
    <source>
        <dbReference type="ARBA" id="ARBA00022741"/>
    </source>
</evidence>
<keyword evidence="5" id="KW-0378">Hydrolase</keyword>
<dbReference type="GO" id="GO:0004386">
    <property type="term" value="F:helicase activity"/>
    <property type="evidence" value="ECO:0007669"/>
    <property type="project" value="UniProtKB-KW"/>
</dbReference>
<dbReference type="Pfam" id="PF00271">
    <property type="entry name" value="Helicase_C"/>
    <property type="match status" value="1"/>
</dbReference>
<accession>A0ABT5Y217</accession>
<reference evidence="5 6" key="1">
    <citation type="submission" date="2023-03" db="EMBL/GenBank/DDBJ databases">
        <title>Muricauda XX sp. nov. and Muricauda XXX sp. nov., two novel species isolated from Okinawa Trough.</title>
        <authorList>
            <person name="Cao W."/>
            <person name="Deng X."/>
        </authorList>
    </citation>
    <scope>NUCLEOTIDE SEQUENCE [LARGE SCALE GENOMIC DNA]</scope>
    <source>
        <strain evidence="5 6">334s03</strain>
    </source>
</reference>
<dbReference type="PROSITE" id="PS51194">
    <property type="entry name" value="HELICASE_CTER"/>
    <property type="match status" value="1"/>
</dbReference>
<organism evidence="5 6">
    <name type="scientific">Flagellimonas yonaguniensis</name>
    <dbReference type="NCBI Taxonomy" id="3031325"/>
    <lineage>
        <taxon>Bacteria</taxon>
        <taxon>Pseudomonadati</taxon>
        <taxon>Bacteroidota</taxon>
        <taxon>Flavobacteriia</taxon>
        <taxon>Flavobacteriales</taxon>
        <taxon>Flavobacteriaceae</taxon>
        <taxon>Flagellimonas</taxon>
    </lineage>
</organism>
<protein>
    <submittedName>
        <fullName evidence="5">DEAD/DEAH box helicase</fullName>
    </submittedName>
</protein>
<dbReference type="PANTHER" id="PTHR47957">
    <property type="entry name" value="ATP-DEPENDENT HELICASE HRQ1"/>
    <property type="match status" value="1"/>
</dbReference>
<sequence>MNFQEFYKKTENRLTDAILSLWATGDKEMQDYFKFMLSQEPIMADAVFQSTFPWEPCQLNFGETSNIFSKEFIDALDKIKNKNYQFPKERKPYKHQLESWEMLVNTNKSIAVTTGTGSGKTECFMLPVIHDIHKNCNNQQGVNAIFLYPLNALIASQKKRMHAWCSALDGVQYALLTGDTPNRESKKDKKKKALPELISRDQIRETPPQVLFTNPTMLEYMLVRNADVPILEKSQGSLRWILLDEAHTLTGSKAAEMALLIRRVVAAFGVDVNDVRFAITSATVGTGSTENLRNFMAKLCGISKESIIVIQGKRVNNQISDNDIPDLPAPLTKNNIKVLRNQLLNTTGLTQEEIGEKLGISNKYEQLKAIDLLADQKIGGHNVLPVRGHFFTRGIGGVYVCTNIKCDKHITNKPTKAIGTMYTIAGKKCGCGHPLLELVACRSCGNMMLEGELNKGNGPNAKIIQKSSVGYEAFHLENDESEERDENAPDKGSTNLIRLIKNDHSGTRDLMSCSISTDNEIISGDDFLWTDDSNCPHCNNKNEYPIHFRISSAFTNRILSDIILDQTPKGEHITSKTLYQGRKYISFTDSRQGTARISALINIDSESDWIRYQTYHYLLKKLNENTIEASIDELIEARAQYVIQLEHALPFMKKGIEENIRKIDEELEGGDNQSYMKSRSSWKEIIDTIIEKEEFKTLFKKGARGNDLALENEAYAKSLLYDQFARRIPRERSLENLGLVNIVYPTLDDVIPPEIAVKLGIDKDEWQSLIKIAADYVIRNSFNFFFEDSMRLFTSKFYRSQLIYPANSEVEDAKKWGLYNSNSIVQARLVLLICAGLGWHDIEAINEEREDELNQLLEKIWRMLQHKILTPDADGYKLDFLKSTQFEIAGKEYLCPVTNRLVDKVFRGYSPLIKGRLESNNIENYKIDTSKSHNFPSYPYAYHRDEDNEPILIEKVDAWLEENSLEARNKGLWNDLHERIFDFDKLYLAGEHSAQQDKKRLNELEEQFEYGEINILSCSTTMEMGVDIGGISAVVMSNVPPMPANYLQRTGRAGRRAENKSLALTFCAPNPIGLRTMNNPKWALEHTIAPPILAFDSRTIVERHVNSLLFGMYIRGQVNENKGLNIKENIEKFFFDGNITIALSFLSWLDQIEIVDLEGPLNHLKKETPLRNSSTEELIFIVSKNFKQVMGNIKNQKIDFEKELDTIAKEFGDNSPAYKAVNYRKGQFLQKFVLGYLAEDGFLPNAGLPTGIVEFDKITLSDLRKQSSGNFKSNPSYSISRALTEFAPGNYILIDGLNYKSSGIIMKNNWGQSSQRTSVQACKNCGYQRTVDFGKINEDCPKCNNSHSFIGIELGEHQGPHTELVEPTGFAIDLFSTPNRVVSERSKPQYLEPLLVNIEPWESEQAHFIDYRSRSKQEDTQILFYNTGGGEGYSLCLDCGKVEITTERLEGHTRLRGGKNANNESICTAHNIREHIILGSKFKTDFIEIRLKNSDNSFVNNKKLAYSLAVIFTKSLAEYLAIEESELGFGIKKYKGYQTIFIYDTAKGGAGYASQFRMFSEKILKQALEVLDNCTCQNACTKCLIDRTTQWQIEQLDRHMAIDWLQVAVENQLPKDLMAEKSRVSAVFGSLEDEINRLNYHYGIKEINVHINADISVWEIENIEWLENLKRERVRVNLVVEGALDFANNQDKLSAHFLSYSFNLLQGVGDRIHHYPLHLSITLENNKTLGYISHSNYADFDAEWPKNTLVKYFKAEDIDVHDYGHLQLPSFALGHLYEAKIKTLPKCSQSNDLAKLMVENFGNLEELSSKIKNKRFEVSYFDKFNQSEFSMRLLLQFINQLKDLWDISITVLAVHLSKYDFKASYYPQFIINNYKELDDYTYDLKAMESSFDFKVKVIEEARLPHYRFFQFKSSDISFSIRIDGGIAHGIKPVRRLTSEDMKLENEVFDIRKDVNHDIIYNISIDQ</sequence>